<keyword evidence="3" id="KW-1185">Reference proteome</keyword>
<reference evidence="2" key="1">
    <citation type="submission" date="2021-03" db="EMBL/GenBank/DDBJ databases">
        <title>Comparative genomics and phylogenomic investigation of the class Geoglossomycetes provide insights into ecological specialization and systematics.</title>
        <authorList>
            <person name="Melie T."/>
            <person name="Pirro S."/>
            <person name="Miller A.N."/>
            <person name="Quandt A."/>
        </authorList>
    </citation>
    <scope>NUCLEOTIDE SEQUENCE</scope>
    <source>
        <strain evidence="2">CAQ_001_2017</strain>
    </source>
</reference>
<dbReference type="AlphaFoldDB" id="A0A9P8LC05"/>
<sequence>MHADGSLSTSSTSTSLNADPILSIPPPLHLRVAYFISLWAFKVSFQLGLSASRLLQKRRRDLLQPEIKAYEVRPDLKNRIFRPQDSEDEELPLYLDVHGGGWAVADPETDDEFCSFLAQNFNIIVVSVDYHKSPKHRFPRAVEDVAAIAQAVMSDESLNIDKSKVVLGGFSAGGNLAFAAAQTKVLCGQLSGLVGFYPVLDLTEPTEKKLSRRPRNGPPDILASSANFLDWAYVPAGTDRRDPLLSPRFAHRKNLPSYAYLVGAEYDMLCYEARQMAESLAMYSAMDCERTSIPTLPEGDGWQRGGIRWEIARGRQHAFTHITKHGREERDRVKFCQELYNRVGCWLNEEVWAR</sequence>
<dbReference type="GO" id="GO:0016787">
    <property type="term" value="F:hydrolase activity"/>
    <property type="evidence" value="ECO:0007669"/>
    <property type="project" value="InterPro"/>
</dbReference>
<dbReference type="Pfam" id="PF07859">
    <property type="entry name" value="Abhydrolase_3"/>
    <property type="match status" value="1"/>
</dbReference>
<protein>
    <recommendedName>
        <fullName evidence="1">Alpha/beta hydrolase fold-3 domain-containing protein</fullName>
    </recommendedName>
</protein>
<accession>A0A9P8LC05</accession>
<dbReference type="InterPro" id="IPR050466">
    <property type="entry name" value="Carboxylest/Gibb_receptor"/>
</dbReference>
<dbReference type="Proteomes" id="UP000750711">
    <property type="component" value="Unassembled WGS sequence"/>
</dbReference>
<dbReference type="PANTHER" id="PTHR23024">
    <property type="entry name" value="ARYLACETAMIDE DEACETYLASE"/>
    <property type="match status" value="1"/>
</dbReference>
<organism evidence="2 3">
    <name type="scientific">Trichoglossum hirsutum</name>
    <dbReference type="NCBI Taxonomy" id="265104"/>
    <lineage>
        <taxon>Eukaryota</taxon>
        <taxon>Fungi</taxon>
        <taxon>Dikarya</taxon>
        <taxon>Ascomycota</taxon>
        <taxon>Pezizomycotina</taxon>
        <taxon>Geoglossomycetes</taxon>
        <taxon>Geoglossales</taxon>
        <taxon>Geoglossaceae</taxon>
        <taxon>Trichoglossum</taxon>
    </lineage>
</organism>
<dbReference type="SUPFAM" id="SSF53474">
    <property type="entry name" value="alpha/beta-Hydrolases"/>
    <property type="match status" value="1"/>
</dbReference>
<proteinExistence type="predicted"/>
<dbReference type="InterPro" id="IPR029058">
    <property type="entry name" value="AB_hydrolase_fold"/>
</dbReference>
<dbReference type="EMBL" id="JAGHQM010000586">
    <property type="protein sequence ID" value="KAH0559488.1"/>
    <property type="molecule type" value="Genomic_DNA"/>
</dbReference>
<feature type="domain" description="Alpha/beta hydrolase fold-3" evidence="1">
    <location>
        <begin position="96"/>
        <end position="281"/>
    </location>
</feature>
<evidence type="ECO:0000313" key="2">
    <source>
        <dbReference type="EMBL" id="KAH0559488.1"/>
    </source>
</evidence>
<dbReference type="InterPro" id="IPR013094">
    <property type="entry name" value="AB_hydrolase_3"/>
</dbReference>
<dbReference type="Gene3D" id="3.40.50.1820">
    <property type="entry name" value="alpha/beta hydrolase"/>
    <property type="match status" value="1"/>
</dbReference>
<evidence type="ECO:0000259" key="1">
    <source>
        <dbReference type="Pfam" id="PF07859"/>
    </source>
</evidence>
<evidence type="ECO:0000313" key="3">
    <source>
        <dbReference type="Proteomes" id="UP000750711"/>
    </source>
</evidence>
<name>A0A9P8LC05_9PEZI</name>
<comment type="caution">
    <text evidence="2">The sequence shown here is derived from an EMBL/GenBank/DDBJ whole genome shotgun (WGS) entry which is preliminary data.</text>
</comment>
<dbReference type="PANTHER" id="PTHR23024:SF24">
    <property type="entry name" value="ALPHA_BETA HYDROLASE FOLD-3 DOMAIN-CONTAINING PROTEIN"/>
    <property type="match status" value="1"/>
</dbReference>
<gene>
    <name evidence="2" type="ORF">GP486_003996</name>
</gene>